<feature type="compositionally biased region" description="Polar residues" evidence="15">
    <location>
        <begin position="324"/>
        <end position="334"/>
    </location>
</feature>
<dbReference type="Proteomes" id="UP000823749">
    <property type="component" value="Chromosome 12"/>
</dbReference>
<evidence type="ECO:0000256" key="15">
    <source>
        <dbReference type="SAM" id="MobiDB-lite"/>
    </source>
</evidence>
<protein>
    <recommendedName>
        <fullName evidence="13">Protein TIC 40, chloroplastic</fullName>
    </recommendedName>
    <alternativeName>
        <fullName evidence="14">Translocon at the inner envelope membrane of chloroplasts 40</fullName>
    </alternativeName>
</protein>
<evidence type="ECO:0000256" key="14">
    <source>
        <dbReference type="ARBA" id="ARBA00082202"/>
    </source>
</evidence>
<feature type="region of interest" description="Disordered" evidence="15">
    <location>
        <begin position="196"/>
        <end position="284"/>
    </location>
</feature>
<name>A0AAV6HVV0_9ERIC</name>
<evidence type="ECO:0000256" key="2">
    <source>
        <dbReference type="ARBA" id="ARBA00022528"/>
    </source>
</evidence>
<dbReference type="GO" id="GO:0009535">
    <property type="term" value="C:chloroplast thylakoid membrane"/>
    <property type="evidence" value="ECO:0007669"/>
    <property type="project" value="TreeGrafter"/>
</dbReference>
<dbReference type="EMBL" id="JACTNZ010000012">
    <property type="protein sequence ID" value="KAG5520368.1"/>
    <property type="molecule type" value="Genomic_DNA"/>
</dbReference>
<evidence type="ECO:0000256" key="11">
    <source>
        <dbReference type="ARBA" id="ARBA00056414"/>
    </source>
</evidence>
<evidence type="ECO:0000256" key="1">
    <source>
        <dbReference type="ARBA" id="ARBA00022448"/>
    </source>
</evidence>
<feature type="compositionally biased region" description="Low complexity" evidence="15">
    <location>
        <begin position="214"/>
        <end position="255"/>
    </location>
</feature>
<feature type="region of interest" description="Disordered" evidence="15">
    <location>
        <begin position="307"/>
        <end position="334"/>
    </location>
</feature>
<keyword evidence="7" id="KW-0653">Protein transport</keyword>
<dbReference type="PANTHER" id="PTHR47296">
    <property type="entry name" value="PROTEIN TIC 40, CHLOROPLASTIC"/>
    <property type="match status" value="1"/>
</dbReference>
<keyword evidence="4 16" id="KW-0812">Transmembrane</keyword>
<organism evidence="18 19">
    <name type="scientific">Rhododendron griersonianum</name>
    <dbReference type="NCBI Taxonomy" id="479676"/>
    <lineage>
        <taxon>Eukaryota</taxon>
        <taxon>Viridiplantae</taxon>
        <taxon>Streptophyta</taxon>
        <taxon>Embryophyta</taxon>
        <taxon>Tracheophyta</taxon>
        <taxon>Spermatophyta</taxon>
        <taxon>Magnoliopsida</taxon>
        <taxon>eudicotyledons</taxon>
        <taxon>Gunneridae</taxon>
        <taxon>Pentapetalae</taxon>
        <taxon>asterids</taxon>
        <taxon>Ericales</taxon>
        <taxon>Ericaceae</taxon>
        <taxon>Ericoideae</taxon>
        <taxon>Rhodoreae</taxon>
        <taxon>Rhododendron</taxon>
    </lineage>
</organism>
<keyword evidence="3" id="KW-0934">Plastid</keyword>
<evidence type="ECO:0000256" key="6">
    <source>
        <dbReference type="ARBA" id="ARBA00022780"/>
    </source>
</evidence>
<evidence type="ECO:0000256" key="12">
    <source>
        <dbReference type="ARBA" id="ARBA00060470"/>
    </source>
</evidence>
<dbReference type="InterPro" id="IPR041243">
    <property type="entry name" value="STI1/HOP_DP"/>
</dbReference>
<reference evidence="18" key="1">
    <citation type="submission" date="2020-08" db="EMBL/GenBank/DDBJ databases">
        <title>Plant Genome Project.</title>
        <authorList>
            <person name="Zhang R.-G."/>
        </authorList>
    </citation>
    <scope>NUCLEOTIDE SEQUENCE</scope>
    <source>
        <strain evidence="18">WSP0</strain>
        <tissue evidence="18">Leaf</tissue>
    </source>
</reference>
<dbReference type="AlphaFoldDB" id="A0AAV6HVV0"/>
<dbReference type="InterPro" id="IPR006636">
    <property type="entry name" value="STI1_HS-bd"/>
</dbReference>
<evidence type="ECO:0000256" key="9">
    <source>
        <dbReference type="ARBA" id="ARBA00022989"/>
    </source>
</evidence>
<sequence length="478" mass="52454">MMESLALVSSPKMVLGCSAKPKDMVSGRYPFGLPRQFHNTRRIGLNRPTTSILAFYPPQSNHGRTPIRLSKSNVLEKLGREGFASITSSNSQETSSVGVNPPLIVPPPPSYFGSPLFWVGVGVGLSALFSWVRMWITCMLFGLVFVYNFSFLCICLDDLNFMAGGFKVEVVTLFLFQEYAMQQAYKTLTGQMRQNNPFNNAAFSPGSPSPWPTPSASGPATSPFFPTAPTSRPATSTSPATSQSTVTVDVTATDVEAPPATDVKDNTELKQPKKSAFVDISPEETLQRRLEDTIKWDSTTDDELAGQVSQNGAASTPGFGAPSDGSSSQKTSSPLSVEALEKMMEDPTVQKMVYPYLPEEMRNPTTFKWMLQNPQYRQQLEGMLNNMGGGAEWDNRMMDSLKNFDLSSPEVKQQFEVISKIMANPDIAMAFQNPRVQAAIMDCSQNPMSIAKYQNDKEVMDVFNKISELFPGATGGSF</sequence>
<dbReference type="GO" id="GO:0045037">
    <property type="term" value="P:protein import into chloroplast stroma"/>
    <property type="evidence" value="ECO:0007669"/>
    <property type="project" value="TreeGrafter"/>
</dbReference>
<dbReference type="SMART" id="SM00727">
    <property type="entry name" value="STI1"/>
    <property type="match status" value="2"/>
</dbReference>
<feature type="transmembrane region" description="Helical" evidence="16">
    <location>
        <begin position="111"/>
        <end position="129"/>
    </location>
</feature>
<dbReference type="Pfam" id="PF17830">
    <property type="entry name" value="STI1-HOP_DP"/>
    <property type="match status" value="1"/>
</dbReference>
<dbReference type="GO" id="GO:0009658">
    <property type="term" value="P:chloroplast organization"/>
    <property type="evidence" value="ECO:0007669"/>
    <property type="project" value="TreeGrafter"/>
</dbReference>
<evidence type="ECO:0000256" key="10">
    <source>
        <dbReference type="ARBA" id="ARBA00023136"/>
    </source>
</evidence>
<dbReference type="GO" id="GO:0009706">
    <property type="term" value="C:chloroplast inner membrane"/>
    <property type="evidence" value="ECO:0007669"/>
    <property type="project" value="UniProtKB-SubCell"/>
</dbReference>
<evidence type="ECO:0000259" key="17">
    <source>
        <dbReference type="SMART" id="SM00727"/>
    </source>
</evidence>
<keyword evidence="10 16" id="KW-0472">Membrane</keyword>
<evidence type="ECO:0000256" key="8">
    <source>
        <dbReference type="ARBA" id="ARBA00022946"/>
    </source>
</evidence>
<comment type="function">
    <text evidence="11">Involved in protein precursor import into chloroplasts. Part of the motor complex consisting of a co-chaperone (TIC40) and a chaperone (HSP93) associated with the import channel (TIC110). Causes the release of bound transit peptides from TIC110 and stimulates ATP hydrolysis by HSP93. Involved in reinsertion of proteins from the chloroplast stroma into the inner membrane.</text>
</comment>
<comment type="caution">
    <text evidence="18">The sequence shown here is derived from an EMBL/GenBank/DDBJ whole genome shotgun (WGS) entry which is preliminary data.</text>
</comment>
<evidence type="ECO:0000313" key="19">
    <source>
        <dbReference type="Proteomes" id="UP000823749"/>
    </source>
</evidence>
<keyword evidence="19" id="KW-1185">Reference proteome</keyword>
<gene>
    <name evidence="18" type="ORF">RHGRI_033070</name>
</gene>
<evidence type="ECO:0000256" key="7">
    <source>
        <dbReference type="ARBA" id="ARBA00022927"/>
    </source>
</evidence>
<keyword evidence="9 16" id="KW-1133">Transmembrane helix</keyword>
<feature type="domain" description="STI1" evidence="17">
    <location>
        <begin position="416"/>
        <end position="453"/>
    </location>
</feature>
<feature type="compositionally biased region" description="Basic and acidic residues" evidence="15">
    <location>
        <begin position="262"/>
        <end position="271"/>
    </location>
</feature>
<dbReference type="Gene3D" id="1.10.260.100">
    <property type="match status" value="1"/>
</dbReference>
<comment type="subcellular location">
    <subcellularLocation>
        <location evidence="12">Plastid</location>
        <location evidence="12">Chloroplast inner membrane</location>
        <topology evidence="12">Single-pass membrane protein</topology>
    </subcellularLocation>
</comment>
<evidence type="ECO:0000256" key="5">
    <source>
        <dbReference type="ARBA" id="ARBA00022737"/>
    </source>
</evidence>
<feature type="domain" description="STI1" evidence="17">
    <location>
        <begin position="346"/>
        <end position="380"/>
    </location>
</feature>
<keyword evidence="1" id="KW-0813">Transport</keyword>
<evidence type="ECO:0000313" key="18">
    <source>
        <dbReference type="EMBL" id="KAG5520368.1"/>
    </source>
</evidence>
<proteinExistence type="predicted"/>
<dbReference type="FunFam" id="1.10.260.100:FF:000008">
    <property type="entry name" value="Protein TIC 40, chloroplastic"/>
    <property type="match status" value="1"/>
</dbReference>
<keyword evidence="2" id="KW-0150">Chloroplast</keyword>
<accession>A0AAV6HVV0</accession>
<evidence type="ECO:0000256" key="13">
    <source>
        <dbReference type="ARBA" id="ARBA00070821"/>
    </source>
</evidence>
<keyword evidence="5" id="KW-0677">Repeat</keyword>
<keyword evidence="6" id="KW-1001">Plastid inner membrane</keyword>
<evidence type="ECO:0000256" key="3">
    <source>
        <dbReference type="ARBA" id="ARBA00022640"/>
    </source>
</evidence>
<evidence type="ECO:0000256" key="4">
    <source>
        <dbReference type="ARBA" id="ARBA00022692"/>
    </source>
</evidence>
<feature type="transmembrane region" description="Helical" evidence="16">
    <location>
        <begin position="134"/>
        <end position="152"/>
    </location>
</feature>
<evidence type="ECO:0000256" key="16">
    <source>
        <dbReference type="SAM" id="Phobius"/>
    </source>
</evidence>
<keyword evidence="8" id="KW-0809">Transit peptide</keyword>
<dbReference type="PANTHER" id="PTHR47296:SF1">
    <property type="entry name" value="PROTEIN TIC 40, CHLOROPLASTIC"/>
    <property type="match status" value="1"/>
</dbReference>